<evidence type="ECO:0000259" key="1">
    <source>
        <dbReference type="Pfam" id="PF08241"/>
    </source>
</evidence>
<dbReference type="InterPro" id="IPR013216">
    <property type="entry name" value="Methyltransf_11"/>
</dbReference>
<dbReference type="GO" id="GO:0032259">
    <property type="term" value="P:methylation"/>
    <property type="evidence" value="ECO:0007669"/>
    <property type="project" value="UniProtKB-KW"/>
</dbReference>
<dbReference type="SUPFAM" id="SSF53335">
    <property type="entry name" value="S-adenosyl-L-methionine-dependent methyltransferases"/>
    <property type="match status" value="1"/>
</dbReference>
<dbReference type="STRING" id="546874.SAMN04488544_2848"/>
<dbReference type="InterPro" id="IPR029063">
    <property type="entry name" value="SAM-dependent_MTases_sf"/>
</dbReference>
<sequence>MPGREVDWPAYLARFHAERPGVVEDVLSRASRAGQSPYRWLARAVSEDATTVVDLASGSGPVARELARPGRTVVGLDLSADELRLAARRGAGPLVRADARTLPFRDASVDVVTSALGLVVVQPLGEVLAEVARVLRPGGVLAAIAPALRPLAPSDLRRLGRLSTTLRGGPRFPGPVELAGFRRGLAEHGLQVVEDKRERYRFTVGTSDDAWLLVSSLYLPHTSPARVAAAVDHLSEAAEREGGVEIAIPVRRIVALR</sequence>
<dbReference type="Pfam" id="PF08241">
    <property type="entry name" value="Methyltransf_11"/>
    <property type="match status" value="1"/>
</dbReference>
<dbReference type="OrthoDB" id="3725662at2"/>
<dbReference type="EMBL" id="LT629799">
    <property type="protein sequence ID" value="SDU97517.1"/>
    <property type="molecule type" value="Genomic_DNA"/>
</dbReference>
<keyword evidence="3" id="KW-1185">Reference proteome</keyword>
<keyword evidence="2" id="KW-0489">Methyltransferase</keyword>
<dbReference type="Proteomes" id="UP000198825">
    <property type="component" value="Chromosome I"/>
</dbReference>
<gene>
    <name evidence="2" type="ORF">SAMN04488544_2848</name>
</gene>
<dbReference type="AlphaFoldDB" id="A0A1H2MW92"/>
<dbReference type="PANTHER" id="PTHR43591">
    <property type="entry name" value="METHYLTRANSFERASE"/>
    <property type="match status" value="1"/>
</dbReference>
<dbReference type="RefSeq" id="WP_091075473.1">
    <property type="nucleotide sequence ID" value="NZ_LT629799.1"/>
</dbReference>
<keyword evidence="2" id="KW-0808">Transferase</keyword>
<proteinExistence type="predicted"/>
<name>A0A1H2MW92_9ACTN</name>
<feature type="domain" description="Methyltransferase type 11" evidence="1">
    <location>
        <begin position="53"/>
        <end position="142"/>
    </location>
</feature>
<evidence type="ECO:0000313" key="3">
    <source>
        <dbReference type="Proteomes" id="UP000198825"/>
    </source>
</evidence>
<dbReference type="CDD" id="cd02440">
    <property type="entry name" value="AdoMet_MTases"/>
    <property type="match status" value="1"/>
</dbReference>
<dbReference type="Gene3D" id="3.40.50.150">
    <property type="entry name" value="Vaccinia Virus protein VP39"/>
    <property type="match status" value="1"/>
</dbReference>
<accession>A0A1H2MW92</accession>
<dbReference type="GO" id="GO:0008757">
    <property type="term" value="F:S-adenosylmethionine-dependent methyltransferase activity"/>
    <property type="evidence" value="ECO:0007669"/>
    <property type="project" value="InterPro"/>
</dbReference>
<organism evidence="2 3">
    <name type="scientific">Microlunatus sagamiharensis</name>
    <dbReference type="NCBI Taxonomy" id="546874"/>
    <lineage>
        <taxon>Bacteria</taxon>
        <taxon>Bacillati</taxon>
        <taxon>Actinomycetota</taxon>
        <taxon>Actinomycetes</taxon>
        <taxon>Propionibacteriales</taxon>
        <taxon>Propionibacteriaceae</taxon>
        <taxon>Microlunatus</taxon>
    </lineage>
</organism>
<evidence type="ECO:0000313" key="2">
    <source>
        <dbReference type="EMBL" id="SDU97517.1"/>
    </source>
</evidence>
<protein>
    <submittedName>
        <fullName evidence="2">Methyltransferase domain-containing protein</fullName>
    </submittedName>
</protein>
<reference evidence="3" key="1">
    <citation type="submission" date="2016-10" db="EMBL/GenBank/DDBJ databases">
        <authorList>
            <person name="Varghese N."/>
            <person name="Submissions S."/>
        </authorList>
    </citation>
    <scope>NUCLEOTIDE SEQUENCE [LARGE SCALE GENOMIC DNA]</scope>
    <source>
        <strain evidence="3">DSM 21743</strain>
    </source>
</reference>
<dbReference type="PANTHER" id="PTHR43591:SF24">
    <property type="entry name" value="2-METHOXY-6-POLYPRENYL-1,4-BENZOQUINOL METHYLASE, MITOCHONDRIAL"/>
    <property type="match status" value="1"/>
</dbReference>